<evidence type="ECO:0000259" key="3">
    <source>
        <dbReference type="Pfam" id="PF14278"/>
    </source>
</evidence>
<dbReference type="KEGG" id="shi:Shel_24520"/>
<dbReference type="RefSeq" id="WP_012799558.1">
    <property type="nucleotide sequence ID" value="NC_013165.1"/>
</dbReference>
<dbReference type="InterPro" id="IPR039532">
    <property type="entry name" value="TetR_C_Firmicutes"/>
</dbReference>
<keyword evidence="5" id="KW-1185">Reference proteome</keyword>
<feature type="domain" description="HTH tetR-type" evidence="2">
    <location>
        <begin position="19"/>
        <end position="55"/>
    </location>
</feature>
<dbReference type="GO" id="GO:0003677">
    <property type="term" value="F:DNA binding"/>
    <property type="evidence" value="ECO:0007669"/>
    <property type="project" value="UniProtKB-KW"/>
</dbReference>
<dbReference type="STRING" id="471855.Shel_24520"/>
<evidence type="ECO:0000313" key="4">
    <source>
        <dbReference type="EMBL" id="ACV23460.1"/>
    </source>
</evidence>
<dbReference type="eggNOG" id="COG1309">
    <property type="taxonomic scope" value="Bacteria"/>
</dbReference>
<feature type="domain" description="Transcriptional regulator TetR C-terminal Firmicutes type" evidence="3">
    <location>
        <begin position="87"/>
        <end position="167"/>
    </location>
</feature>
<dbReference type="Gene3D" id="1.10.357.10">
    <property type="entry name" value="Tetracycline Repressor, domain 2"/>
    <property type="match status" value="1"/>
</dbReference>
<keyword evidence="1" id="KW-0238">DNA-binding</keyword>
<protein>
    <submittedName>
        <fullName evidence="4">Transcriptional regulator, tetR family</fullName>
    </submittedName>
</protein>
<dbReference type="InterPro" id="IPR001647">
    <property type="entry name" value="HTH_TetR"/>
</dbReference>
<name>C7N219_SLAHD</name>
<dbReference type="HOGENOM" id="CLU_087539_2_0_11"/>
<dbReference type="AlphaFoldDB" id="C7N219"/>
<evidence type="ECO:0000259" key="2">
    <source>
        <dbReference type="Pfam" id="PF00440"/>
    </source>
</evidence>
<proteinExistence type="predicted"/>
<evidence type="ECO:0000256" key="1">
    <source>
        <dbReference type="ARBA" id="ARBA00023125"/>
    </source>
</evidence>
<dbReference type="Proteomes" id="UP000002026">
    <property type="component" value="Chromosome"/>
</dbReference>
<gene>
    <name evidence="4" type="ordered locus">Shel_24520</name>
</gene>
<dbReference type="Pfam" id="PF00440">
    <property type="entry name" value="TetR_N"/>
    <property type="match status" value="1"/>
</dbReference>
<dbReference type="EMBL" id="CP001684">
    <property type="protein sequence ID" value="ACV23460.1"/>
    <property type="molecule type" value="Genomic_DNA"/>
</dbReference>
<dbReference type="SUPFAM" id="SSF46689">
    <property type="entry name" value="Homeodomain-like"/>
    <property type="match status" value="1"/>
</dbReference>
<sequence length="184" mass="21838">MVATRDTKRMFADELEAMMARMPLSKVRVADLCARLHVERRVFYYHFKDKYDLVAWVFEQDHLAASENAQPYTLEFYTESHRRLWARRDFYRRAFEEDSQNSIYRYLLEFSIQANETALRRHLGVPKLSREMAFEARHFAHGNVGSVVDWLRGDFEATPVQLAVCIFSCIPEVLREAYRTQSEL</sequence>
<evidence type="ECO:0000313" key="5">
    <source>
        <dbReference type="Proteomes" id="UP000002026"/>
    </source>
</evidence>
<organism evidence="4 5">
    <name type="scientific">Slackia heliotrinireducens (strain ATCC 29202 / DSM 20476 / NCTC 11029 / RHS 1)</name>
    <name type="common">Peptococcus heliotrinreducens</name>
    <dbReference type="NCBI Taxonomy" id="471855"/>
    <lineage>
        <taxon>Bacteria</taxon>
        <taxon>Bacillati</taxon>
        <taxon>Actinomycetota</taxon>
        <taxon>Coriobacteriia</taxon>
        <taxon>Eggerthellales</taxon>
        <taxon>Eggerthellaceae</taxon>
        <taxon>Slackia</taxon>
    </lineage>
</organism>
<dbReference type="Pfam" id="PF14278">
    <property type="entry name" value="TetR_C_8"/>
    <property type="match status" value="1"/>
</dbReference>
<reference evidence="4 5" key="1">
    <citation type="journal article" date="2009" name="Stand. Genomic Sci.">
        <title>Complete genome sequence of Slackia heliotrinireducens type strain (RHS 1).</title>
        <authorList>
            <person name="Pukall R."/>
            <person name="Lapidus A."/>
            <person name="Nolan M."/>
            <person name="Copeland A."/>
            <person name="Glavina Del Rio T."/>
            <person name="Lucas S."/>
            <person name="Chen F."/>
            <person name="Tice H."/>
            <person name="Cheng J.F."/>
            <person name="Chertkov O."/>
            <person name="Bruce D."/>
            <person name="Goodwin L."/>
            <person name="Kuske C."/>
            <person name="Brettin T."/>
            <person name="Detter J.C."/>
            <person name="Han C."/>
            <person name="Pitluck S."/>
            <person name="Pati A."/>
            <person name="Mavrommatis K."/>
            <person name="Ivanova N."/>
            <person name="Ovchinnikova G."/>
            <person name="Chen A."/>
            <person name="Palaniappan K."/>
            <person name="Schneider S."/>
            <person name="Rohde M."/>
            <person name="Chain P."/>
            <person name="D'haeseleer P."/>
            <person name="Goker M."/>
            <person name="Bristow J."/>
            <person name="Eisen J.A."/>
            <person name="Markowitz V."/>
            <person name="Kyrpides N.C."/>
            <person name="Klenk H.P."/>
            <person name="Hugenholtz P."/>
        </authorList>
    </citation>
    <scope>NUCLEOTIDE SEQUENCE [LARGE SCALE GENOMIC DNA]</scope>
    <source>
        <strain evidence="5">ATCC 29202 / DSM 20476 / NCTC 11029 / RHS 1</strain>
    </source>
</reference>
<dbReference type="InterPro" id="IPR009057">
    <property type="entry name" value="Homeodomain-like_sf"/>
</dbReference>
<accession>C7N219</accession>